<reference evidence="7" key="1">
    <citation type="journal article" date="2017" name="Nat. Microbiol.">
        <title>Global analysis of biosynthetic gene clusters reveals vast potential of secondary metabolite production in Penicillium species.</title>
        <authorList>
            <person name="Nielsen J.C."/>
            <person name="Grijseels S."/>
            <person name="Prigent S."/>
            <person name="Ji B."/>
            <person name="Dainat J."/>
            <person name="Nielsen K.F."/>
            <person name="Frisvad J.C."/>
            <person name="Workman M."/>
            <person name="Nielsen J."/>
        </authorList>
    </citation>
    <scope>NUCLEOTIDE SEQUENCE [LARGE SCALE GENOMIC DNA]</scope>
    <source>
        <strain evidence="7">IBT 29525</strain>
    </source>
</reference>
<dbReference type="SUPFAM" id="SSF56752">
    <property type="entry name" value="D-aminoacid aminotransferase-like PLP-dependent enzymes"/>
    <property type="match status" value="1"/>
</dbReference>
<dbReference type="InterPro" id="IPR043131">
    <property type="entry name" value="BCAT-like_N"/>
</dbReference>
<evidence type="ECO:0000256" key="4">
    <source>
        <dbReference type="ARBA" id="ARBA00022679"/>
    </source>
</evidence>
<dbReference type="STRING" id="60172.A0A1V6R6I1"/>
<comment type="similarity">
    <text evidence="2">Belongs to the class-IV pyridoxal-phosphate-dependent aminotransferase family.</text>
</comment>
<accession>A0A1V6R6I1</accession>
<dbReference type="InterPro" id="IPR036038">
    <property type="entry name" value="Aminotransferase-like"/>
</dbReference>
<evidence type="ECO:0000313" key="7">
    <source>
        <dbReference type="Proteomes" id="UP000191612"/>
    </source>
</evidence>
<dbReference type="Proteomes" id="UP000191612">
    <property type="component" value="Unassembled WGS sequence"/>
</dbReference>
<dbReference type="GO" id="GO:0009081">
    <property type="term" value="P:branched-chain amino acid metabolic process"/>
    <property type="evidence" value="ECO:0007669"/>
    <property type="project" value="InterPro"/>
</dbReference>
<evidence type="ECO:0000256" key="3">
    <source>
        <dbReference type="ARBA" id="ARBA00022576"/>
    </source>
</evidence>
<protein>
    <recommendedName>
        <fullName evidence="8">Branched-chain-amino-acid aminotransferase</fullName>
    </recommendedName>
</protein>
<dbReference type="AlphaFoldDB" id="A0A1V6R6I1"/>
<dbReference type="InterPro" id="IPR005786">
    <property type="entry name" value="B_amino_transII"/>
</dbReference>
<name>A0A1V6R6I1_9EURO</name>
<proteinExistence type="inferred from homology"/>
<comment type="caution">
    <text evidence="6">The sequence shown here is derived from an EMBL/GenBank/DDBJ whole genome shotgun (WGS) entry which is preliminary data.</text>
</comment>
<gene>
    <name evidence="6" type="ORF">PENSOL_c014G00461</name>
</gene>
<keyword evidence="3" id="KW-0032">Aminotransferase</keyword>
<dbReference type="PANTHER" id="PTHR42825">
    <property type="entry name" value="AMINO ACID AMINOTRANSFERASE"/>
    <property type="match status" value="1"/>
</dbReference>
<keyword evidence="5" id="KW-0663">Pyridoxal phosphate</keyword>
<evidence type="ECO:0000256" key="1">
    <source>
        <dbReference type="ARBA" id="ARBA00001933"/>
    </source>
</evidence>
<keyword evidence="4" id="KW-0808">Transferase</keyword>
<sequence>MHHSTSTVSIPNIPEEHFLACINLVVAANSTFVPPHESNALLYTRPVAFGSGPQLALTSPSQFTFAVFILPGSAYHGVTAQDALVCEGFDRTAPLEVGNAKVGGNYAPVMKYSDQAYREGFSLLLHLDSLTHTEIDEFSASGFLGVKAGDMPTLIVVKSLGWKVEKRAVKFDEVPFLDEVMAVGIATLILPIKSITRRSTGEKILFNEGKPEAGPCCETLRKAIDDILCDRAQGPEGWSVAVKEV</sequence>
<evidence type="ECO:0008006" key="8">
    <source>
        <dbReference type="Google" id="ProtNLM"/>
    </source>
</evidence>
<evidence type="ECO:0000256" key="5">
    <source>
        <dbReference type="ARBA" id="ARBA00022898"/>
    </source>
</evidence>
<dbReference type="EMBL" id="MDYO01000014">
    <property type="protein sequence ID" value="OQD96822.1"/>
    <property type="molecule type" value="Genomic_DNA"/>
</dbReference>
<organism evidence="6 7">
    <name type="scientific">Penicillium solitum</name>
    <dbReference type="NCBI Taxonomy" id="60172"/>
    <lineage>
        <taxon>Eukaryota</taxon>
        <taxon>Fungi</taxon>
        <taxon>Dikarya</taxon>
        <taxon>Ascomycota</taxon>
        <taxon>Pezizomycotina</taxon>
        <taxon>Eurotiomycetes</taxon>
        <taxon>Eurotiomycetidae</taxon>
        <taxon>Eurotiales</taxon>
        <taxon>Aspergillaceae</taxon>
        <taxon>Penicillium</taxon>
    </lineage>
</organism>
<dbReference type="InterPro" id="IPR043132">
    <property type="entry name" value="BCAT-like_C"/>
</dbReference>
<comment type="cofactor">
    <cofactor evidence="1">
        <name>pyridoxal 5'-phosphate</name>
        <dbReference type="ChEBI" id="CHEBI:597326"/>
    </cofactor>
</comment>
<dbReference type="GO" id="GO:0004084">
    <property type="term" value="F:branched-chain-amino-acid transaminase activity"/>
    <property type="evidence" value="ECO:0007669"/>
    <property type="project" value="InterPro"/>
</dbReference>
<evidence type="ECO:0000313" key="6">
    <source>
        <dbReference type="EMBL" id="OQD96822.1"/>
    </source>
</evidence>
<dbReference type="Gene3D" id="3.30.470.10">
    <property type="match status" value="1"/>
</dbReference>
<keyword evidence="7" id="KW-1185">Reference proteome</keyword>
<dbReference type="Gene3D" id="3.20.10.10">
    <property type="entry name" value="D-amino Acid Aminotransferase, subunit A, domain 2"/>
    <property type="match status" value="2"/>
</dbReference>
<evidence type="ECO:0000256" key="2">
    <source>
        <dbReference type="ARBA" id="ARBA00009320"/>
    </source>
</evidence>
<dbReference type="PANTHER" id="PTHR42825:SF2">
    <property type="entry name" value="BRANCHED-CHAIN-AMINO-ACID AMINOTRANSFERASE 3, CHLOROPLASTIC-RELATED"/>
    <property type="match status" value="1"/>
</dbReference>